<dbReference type="EMBL" id="CP139781">
    <property type="protein sequence ID" value="WRQ86733.1"/>
    <property type="molecule type" value="Genomic_DNA"/>
</dbReference>
<reference evidence="2 3" key="1">
    <citation type="submission" date="2023-12" db="EMBL/GenBank/DDBJ databases">
        <title>Description of an unclassified Opitutus bacterium of Verrucomicrobiota.</title>
        <authorList>
            <person name="Zhang D.-F."/>
        </authorList>
    </citation>
    <scope>NUCLEOTIDE SEQUENCE [LARGE SCALE GENOMIC DNA]</scope>
    <source>
        <strain evidence="2 3">WL0086</strain>
    </source>
</reference>
<dbReference type="Proteomes" id="UP000738431">
    <property type="component" value="Chromosome"/>
</dbReference>
<dbReference type="InterPro" id="IPR016117">
    <property type="entry name" value="ArgJ-like_dom_sf"/>
</dbReference>
<dbReference type="RefSeq" id="WP_221030571.1">
    <property type="nucleotide sequence ID" value="NZ_CP139781.1"/>
</dbReference>
<organism evidence="2 3">
    <name type="scientific">Actomonas aquatica</name>
    <dbReference type="NCBI Taxonomy" id="2866162"/>
    <lineage>
        <taxon>Bacteria</taxon>
        <taxon>Pseudomonadati</taxon>
        <taxon>Verrucomicrobiota</taxon>
        <taxon>Opitutia</taxon>
        <taxon>Opitutales</taxon>
        <taxon>Opitutaceae</taxon>
        <taxon>Actomonas</taxon>
    </lineage>
</organism>
<evidence type="ECO:0000313" key="3">
    <source>
        <dbReference type="Proteomes" id="UP000738431"/>
    </source>
</evidence>
<proteinExistence type="inferred from homology"/>
<comment type="similarity">
    <text evidence="1">Belongs to the peptidase S58 family.</text>
</comment>
<evidence type="ECO:0000313" key="2">
    <source>
        <dbReference type="EMBL" id="WRQ86733.1"/>
    </source>
</evidence>
<name>A0ABZ1C5U2_9BACT</name>
<dbReference type="Pfam" id="PF03576">
    <property type="entry name" value="Peptidase_S58"/>
    <property type="match status" value="1"/>
</dbReference>
<dbReference type="Gene3D" id="3.60.70.12">
    <property type="entry name" value="L-amino peptidase D-ALA esterase/amidase"/>
    <property type="match status" value="1"/>
</dbReference>
<dbReference type="SUPFAM" id="SSF56266">
    <property type="entry name" value="DmpA/ArgJ-like"/>
    <property type="match status" value="1"/>
</dbReference>
<protein>
    <submittedName>
        <fullName evidence="2">P1 family peptidase</fullName>
    </submittedName>
</protein>
<dbReference type="PANTHER" id="PTHR36512:SF3">
    <property type="entry name" value="BLR5678 PROTEIN"/>
    <property type="match status" value="1"/>
</dbReference>
<sequence length="340" mass="34130">MNAPLLHVSRWLFGINLLIAPLLVAQTATPATGITAIPGIEVGHHTLSARATGCTVILARAGAVGGVDVRGGAPGTSGTNTLDPINLVDQVHAIVLTGGSAYGLASVDGVMRYLEDEKIGFEVGRGKVVPIVAGAVIFDLQLEPEGQRMRPDANAGYLAAQSASSATPAEGAVGAGAGATIGKLLGADRAMRGGFGTASITLPNGLIVAAAVVVNAAGDIVDPATGQIIAGARDASGEGFADMRQILRSGDQTADPLPVENTTIGVVATNAQLTKAQATKMAQMAQDGLARTTYPAHSMIDGDTVFSLATGGWTGPADVSQIGALAADVMTEAILRAVQP</sequence>
<dbReference type="PANTHER" id="PTHR36512">
    <property type="entry name" value="D-AMINOPEPTIDASE"/>
    <property type="match status" value="1"/>
</dbReference>
<accession>A0ABZ1C5U2</accession>
<evidence type="ECO:0000256" key="1">
    <source>
        <dbReference type="ARBA" id="ARBA00007068"/>
    </source>
</evidence>
<dbReference type="CDD" id="cd02252">
    <property type="entry name" value="nylC_like"/>
    <property type="match status" value="1"/>
</dbReference>
<dbReference type="InterPro" id="IPR005321">
    <property type="entry name" value="Peptidase_S58_DmpA"/>
</dbReference>
<gene>
    <name evidence="2" type="ORF">K1X11_018120</name>
</gene>
<keyword evidence="3" id="KW-1185">Reference proteome</keyword>